<feature type="compositionally biased region" description="Polar residues" evidence="1">
    <location>
        <begin position="240"/>
        <end position="262"/>
    </location>
</feature>
<keyword evidence="2" id="KW-0732">Signal</keyword>
<proteinExistence type="predicted"/>
<gene>
    <name evidence="3" type="ORF">HNR53_004339</name>
</gene>
<feature type="chain" id="PRO_5031205918" evidence="2">
    <location>
        <begin position="24"/>
        <end position="397"/>
    </location>
</feature>
<reference evidence="3 4" key="1">
    <citation type="submission" date="2020-08" db="EMBL/GenBank/DDBJ databases">
        <title>Genomic Encyclopedia of Type Strains, Phase IV (KMG-IV): sequencing the most valuable type-strain genomes for metagenomic binning, comparative biology and taxonomic classification.</title>
        <authorList>
            <person name="Goeker M."/>
        </authorList>
    </citation>
    <scope>NUCLEOTIDE SEQUENCE [LARGE SCALE GENOMIC DNA]</scope>
    <source>
        <strain evidence="3 4">DSM 5391</strain>
    </source>
</reference>
<dbReference type="RefSeq" id="WP_184529789.1">
    <property type="nucleotide sequence ID" value="NZ_JACHGK010000025.1"/>
</dbReference>
<feature type="region of interest" description="Disordered" evidence="1">
    <location>
        <begin position="240"/>
        <end position="266"/>
    </location>
</feature>
<keyword evidence="4" id="KW-1185">Reference proteome</keyword>
<evidence type="ECO:0000313" key="3">
    <source>
        <dbReference type="EMBL" id="MBB6447651.1"/>
    </source>
</evidence>
<evidence type="ECO:0000313" key="4">
    <source>
        <dbReference type="Proteomes" id="UP000531594"/>
    </source>
</evidence>
<evidence type="ECO:0000256" key="2">
    <source>
        <dbReference type="SAM" id="SignalP"/>
    </source>
</evidence>
<organism evidence="3 4">
    <name type="scientific">Bacillus benzoevorans</name>
    <dbReference type="NCBI Taxonomy" id="1456"/>
    <lineage>
        <taxon>Bacteria</taxon>
        <taxon>Bacillati</taxon>
        <taxon>Bacillota</taxon>
        <taxon>Bacilli</taxon>
        <taxon>Bacillales</taxon>
        <taxon>Bacillaceae</taxon>
        <taxon>Bacillus</taxon>
    </lineage>
</organism>
<name>A0A7X0HXY2_9BACI</name>
<sequence>MKKGFISALFVSLMIAAPAIVQAEENEKPLLPVEWTNVLSETVQELESLAAESDTDTEVQVAGLAPEVSITDQEKSSGLLSIGLGLPVVGEVKVDLLAGGKVESVSDNTTSSQNSLLGVEIKNSELLGDVNLEVLKTNQQGEDNASSGLVSLDVDSALLGQTHVGVLEGNKSGASDKANISTSLLVVESKDSMLGNKRVGVGEYSKKSGLQRVKLANFSDDPISNVISGTNNHFAEQVNPASPSGQGINSSIEKNGSDQSAVGSKDSKELSLSENVLAIANLADAGNSTVLNQQKENELDKYKEIINQVNESDSNTIKLVSSAGSVAQSSVSTGGSTGNAGTANSSGVTGLAGYLAVDYLKEIETCSQVINRSDEFSDQWQTSPPGDPPKAAFFLIA</sequence>
<feature type="signal peptide" evidence="2">
    <location>
        <begin position="1"/>
        <end position="23"/>
    </location>
</feature>
<dbReference type="EMBL" id="JACHGK010000025">
    <property type="protein sequence ID" value="MBB6447651.1"/>
    <property type="molecule type" value="Genomic_DNA"/>
</dbReference>
<evidence type="ECO:0000256" key="1">
    <source>
        <dbReference type="SAM" id="MobiDB-lite"/>
    </source>
</evidence>
<accession>A0A7X0HXY2</accession>
<dbReference type="AlphaFoldDB" id="A0A7X0HXY2"/>
<protein>
    <submittedName>
        <fullName evidence="3">Uncharacterized protein</fullName>
    </submittedName>
</protein>
<dbReference type="Proteomes" id="UP000531594">
    <property type="component" value="Unassembled WGS sequence"/>
</dbReference>
<comment type="caution">
    <text evidence="3">The sequence shown here is derived from an EMBL/GenBank/DDBJ whole genome shotgun (WGS) entry which is preliminary data.</text>
</comment>